<gene>
    <name evidence="5" type="ORF">EV675_3871</name>
</gene>
<feature type="domain" description="HTH marR-type" evidence="4">
    <location>
        <begin position="12"/>
        <end position="144"/>
    </location>
</feature>
<keyword evidence="2 5" id="KW-0238">DNA-binding</keyword>
<evidence type="ECO:0000256" key="1">
    <source>
        <dbReference type="ARBA" id="ARBA00023015"/>
    </source>
</evidence>
<keyword evidence="1" id="KW-0805">Transcription regulation</keyword>
<dbReference type="GO" id="GO:0003700">
    <property type="term" value="F:DNA-binding transcription factor activity"/>
    <property type="evidence" value="ECO:0007669"/>
    <property type="project" value="InterPro"/>
</dbReference>
<dbReference type="SMART" id="SM00347">
    <property type="entry name" value="HTH_MARR"/>
    <property type="match status" value="1"/>
</dbReference>
<keyword evidence="3" id="KW-0804">Transcription</keyword>
<dbReference type="Pfam" id="PF12802">
    <property type="entry name" value="MarR_2"/>
    <property type="match status" value="1"/>
</dbReference>
<dbReference type="PROSITE" id="PS50995">
    <property type="entry name" value="HTH_MARR_2"/>
    <property type="match status" value="1"/>
</dbReference>
<sequence length="154" mass="17298">MPTDQPAEPFSGPSTTYLVSQVHHPLRNFSDALLKPYGVTGIQFTVLSVVAHREKLSSADLSRRFYVTPQSMGQLLSTLEERGLLERKEDANNRRILRITLTPAGREVVEAGTRELNRFEQEAFSSLNPKELKTLRGLLRTVIDDLRSRHIGAA</sequence>
<dbReference type="AlphaFoldDB" id="A0A4Q7NDT2"/>
<dbReference type="PANTHER" id="PTHR33164">
    <property type="entry name" value="TRANSCRIPTIONAL REGULATOR, MARR FAMILY"/>
    <property type="match status" value="1"/>
</dbReference>
<dbReference type="InterPro" id="IPR036390">
    <property type="entry name" value="WH_DNA-bd_sf"/>
</dbReference>
<keyword evidence="6" id="KW-1185">Reference proteome</keyword>
<evidence type="ECO:0000259" key="4">
    <source>
        <dbReference type="PROSITE" id="PS50995"/>
    </source>
</evidence>
<dbReference type="EMBL" id="SGXC01000002">
    <property type="protein sequence ID" value="RZS81248.1"/>
    <property type="molecule type" value="Genomic_DNA"/>
</dbReference>
<dbReference type="InterPro" id="IPR000835">
    <property type="entry name" value="HTH_MarR-typ"/>
</dbReference>
<proteinExistence type="predicted"/>
<dbReference type="OrthoDB" id="117723at2"/>
<dbReference type="InterPro" id="IPR039422">
    <property type="entry name" value="MarR/SlyA-like"/>
</dbReference>
<evidence type="ECO:0000256" key="2">
    <source>
        <dbReference type="ARBA" id="ARBA00023125"/>
    </source>
</evidence>
<accession>A0A4Q7NDT2</accession>
<organism evidence="5 6">
    <name type="scientific">Pigmentiphaga kullae</name>
    <dbReference type="NCBI Taxonomy" id="151784"/>
    <lineage>
        <taxon>Bacteria</taxon>
        <taxon>Pseudomonadati</taxon>
        <taxon>Pseudomonadota</taxon>
        <taxon>Betaproteobacteria</taxon>
        <taxon>Burkholderiales</taxon>
        <taxon>Alcaligenaceae</taxon>
        <taxon>Pigmentiphaga</taxon>
    </lineage>
</organism>
<comment type="caution">
    <text evidence="5">The sequence shown here is derived from an EMBL/GenBank/DDBJ whole genome shotgun (WGS) entry which is preliminary data.</text>
</comment>
<evidence type="ECO:0000313" key="5">
    <source>
        <dbReference type="EMBL" id="RZS81248.1"/>
    </source>
</evidence>
<dbReference type="PROSITE" id="PS01117">
    <property type="entry name" value="HTH_MARR_1"/>
    <property type="match status" value="1"/>
</dbReference>
<dbReference type="SUPFAM" id="SSF46785">
    <property type="entry name" value="Winged helix' DNA-binding domain"/>
    <property type="match status" value="1"/>
</dbReference>
<evidence type="ECO:0000256" key="3">
    <source>
        <dbReference type="ARBA" id="ARBA00023163"/>
    </source>
</evidence>
<dbReference type="InterPro" id="IPR036388">
    <property type="entry name" value="WH-like_DNA-bd_sf"/>
</dbReference>
<dbReference type="GO" id="GO:0003677">
    <property type="term" value="F:DNA binding"/>
    <property type="evidence" value="ECO:0007669"/>
    <property type="project" value="UniProtKB-KW"/>
</dbReference>
<dbReference type="Proteomes" id="UP000292445">
    <property type="component" value="Unassembled WGS sequence"/>
</dbReference>
<reference evidence="5 6" key="1">
    <citation type="submission" date="2019-02" db="EMBL/GenBank/DDBJ databases">
        <title>Genomic Encyclopedia of Type Strains, Phase IV (KMG-IV): sequencing the most valuable type-strain genomes for metagenomic binning, comparative biology and taxonomic classification.</title>
        <authorList>
            <person name="Goeker M."/>
        </authorList>
    </citation>
    <scope>NUCLEOTIDE SEQUENCE [LARGE SCALE GENOMIC DNA]</scope>
    <source>
        <strain evidence="5 6">K24</strain>
    </source>
</reference>
<dbReference type="GO" id="GO:0006950">
    <property type="term" value="P:response to stress"/>
    <property type="evidence" value="ECO:0007669"/>
    <property type="project" value="TreeGrafter"/>
</dbReference>
<dbReference type="Gene3D" id="1.10.10.10">
    <property type="entry name" value="Winged helix-like DNA-binding domain superfamily/Winged helix DNA-binding domain"/>
    <property type="match status" value="1"/>
</dbReference>
<evidence type="ECO:0000313" key="6">
    <source>
        <dbReference type="Proteomes" id="UP000292445"/>
    </source>
</evidence>
<dbReference type="RefSeq" id="WP_130358884.1">
    <property type="nucleotide sequence ID" value="NZ_SGXC01000002.1"/>
</dbReference>
<name>A0A4Q7NDT2_9BURK</name>
<dbReference type="PRINTS" id="PR00598">
    <property type="entry name" value="HTHMARR"/>
</dbReference>
<dbReference type="InterPro" id="IPR023187">
    <property type="entry name" value="Tscrpt_reg_MarR-type_CS"/>
</dbReference>
<dbReference type="PANTHER" id="PTHR33164:SF43">
    <property type="entry name" value="HTH-TYPE TRANSCRIPTIONAL REPRESSOR YETL"/>
    <property type="match status" value="1"/>
</dbReference>
<protein>
    <submittedName>
        <fullName evidence="5">DNA-binding MarR family transcriptional regulator</fullName>
    </submittedName>
</protein>